<organism evidence="2 3">
    <name type="scientific">Microvenator marinus</name>
    <dbReference type="NCBI Taxonomy" id="2600177"/>
    <lineage>
        <taxon>Bacteria</taxon>
        <taxon>Deltaproteobacteria</taxon>
        <taxon>Bradymonadales</taxon>
        <taxon>Microvenatoraceae</taxon>
        <taxon>Microvenator</taxon>
    </lineage>
</organism>
<reference evidence="2 3" key="1">
    <citation type="submission" date="2019-08" db="EMBL/GenBank/DDBJ databases">
        <authorList>
            <person name="Liang Q."/>
        </authorList>
    </citation>
    <scope>NUCLEOTIDE SEQUENCE [LARGE SCALE GENOMIC DNA]</scope>
    <source>
        <strain evidence="2 3">V1718</strain>
    </source>
</reference>
<protein>
    <recommendedName>
        <fullName evidence="4">DUF4384 domain-containing protein</fullName>
    </recommendedName>
</protein>
<feature type="chain" id="PRO_5022844366" description="DUF4384 domain-containing protein" evidence="1">
    <location>
        <begin position="20"/>
        <end position="414"/>
    </location>
</feature>
<keyword evidence="3" id="KW-1185">Reference proteome</keyword>
<dbReference type="AlphaFoldDB" id="A0A5B8XU64"/>
<accession>A0A5B8XU64</accession>
<dbReference type="RefSeq" id="WP_146958624.1">
    <property type="nucleotide sequence ID" value="NZ_CP042467.1"/>
</dbReference>
<sequence>MKNMKKLLMAILLAGCSSAPEVTEEPVKETKVVQPLTESACMGNRVPPTNYIQETAFASLTDANPAETAKLRAMASLRDRLCQGYRCGEIESRLTLWNTEQDTERVCAMVVIDAADVDAIMAAPRATLKEDLFKSAQEIENTLKNMGKKKLAFDNVRDSGVDGGPRAEWMLNEMIAALSKTNIVMTSLPKNWNGLGVPDGVDGVLSGNITRVHGREARLEVHWRINFGESFKAASPVAFPEMIGPIIDANTVFPDLPDQNSKVALRFDSRPGGALCAGQTTKMKLAVAEPLHVRVVNLYGKDEGLVIWSSDGPVKPGKDIDLGEFMAVPGPTTAAERFLVVAAKDPKDLGELVASPVPCKIPQTYANELGQGRGIKDGAKRYTTSRSFRIMEGPECSQFQAPPAAAMEGLASCW</sequence>
<dbReference type="EMBL" id="CP042467">
    <property type="protein sequence ID" value="QED26939.1"/>
    <property type="molecule type" value="Genomic_DNA"/>
</dbReference>
<dbReference type="OrthoDB" id="5484844at2"/>
<dbReference type="KEGG" id="bbae:FRD01_06720"/>
<evidence type="ECO:0000256" key="1">
    <source>
        <dbReference type="SAM" id="SignalP"/>
    </source>
</evidence>
<gene>
    <name evidence="2" type="ORF">FRD01_06720</name>
</gene>
<evidence type="ECO:0000313" key="3">
    <source>
        <dbReference type="Proteomes" id="UP000321595"/>
    </source>
</evidence>
<proteinExistence type="predicted"/>
<name>A0A5B8XU64_9DELT</name>
<feature type="signal peptide" evidence="1">
    <location>
        <begin position="1"/>
        <end position="19"/>
    </location>
</feature>
<keyword evidence="1" id="KW-0732">Signal</keyword>
<evidence type="ECO:0000313" key="2">
    <source>
        <dbReference type="EMBL" id="QED26939.1"/>
    </source>
</evidence>
<evidence type="ECO:0008006" key="4">
    <source>
        <dbReference type="Google" id="ProtNLM"/>
    </source>
</evidence>
<dbReference type="Proteomes" id="UP000321595">
    <property type="component" value="Chromosome"/>
</dbReference>